<organism evidence="2 3">
    <name type="scientific">Effrenium voratum</name>
    <dbReference type="NCBI Taxonomy" id="2562239"/>
    <lineage>
        <taxon>Eukaryota</taxon>
        <taxon>Sar</taxon>
        <taxon>Alveolata</taxon>
        <taxon>Dinophyceae</taxon>
        <taxon>Suessiales</taxon>
        <taxon>Symbiodiniaceae</taxon>
        <taxon>Effrenium</taxon>
    </lineage>
</organism>
<accession>A0AA36MZJ5</accession>
<dbReference type="AlphaFoldDB" id="A0AA36MZJ5"/>
<name>A0AA36MZJ5_9DINO</name>
<proteinExistence type="predicted"/>
<gene>
    <name evidence="2" type="ORF">EVOR1521_LOCUS12047</name>
</gene>
<evidence type="ECO:0000313" key="3">
    <source>
        <dbReference type="Proteomes" id="UP001178507"/>
    </source>
</evidence>
<dbReference type="GO" id="GO:0022857">
    <property type="term" value="F:transmembrane transporter activity"/>
    <property type="evidence" value="ECO:0007669"/>
    <property type="project" value="InterPro"/>
</dbReference>
<reference evidence="2" key="1">
    <citation type="submission" date="2023-08" db="EMBL/GenBank/DDBJ databases">
        <authorList>
            <person name="Chen Y."/>
            <person name="Shah S."/>
            <person name="Dougan E. K."/>
            <person name="Thang M."/>
            <person name="Chan C."/>
        </authorList>
    </citation>
    <scope>NUCLEOTIDE SEQUENCE</scope>
</reference>
<keyword evidence="3" id="KW-1185">Reference proteome</keyword>
<dbReference type="Pfam" id="PF04069">
    <property type="entry name" value="OpuAC"/>
    <property type="match status" value="1"/>
</dbReference>
<evidence type="ECO:0000313" key="2">
    <source>
        <dbReference type="EMBL" id="CAJ1385441.1"/>
    </source>
</evidence>
<evidence type="ECO:0000259" key="1">
    <source>
        <dbReference type="Pfam" id="PF04069"/>
    </source>
</evidence>
<dbReference type="Proteomes" id="UP001178507">
    <property type="component" value="Unassembled WGS sequence"/>
</dbReference>
<protein>
    <recommendedName>
        <fullName evidence="1">ABC-type glycine betaine transport system substrate-binding domain-containing protein</fullName>
    </recommendedName>
</protein>
<dbReference type="GO" id="GO:0043190">
    <property type="term" value="C:ATP-binding cassette (ABC) transporter complex"/>
    <property type="evidence" value="ECO:0007669"/>
    <property type="project" value="InterPro"/>
</dbReference>
<dbReference type="SUPFAM" id="SSF53850">
    <property type="entry name" value="Periplasmic binding protein-like II"/>
    <property type="match status" value="1"/>
</dbReference>
<comment type="caution">
    <text evidence="2">The sequence shown here is derived from an EMBL/GenBank/DDBJ whole genome shotgun (WGS) entry which is preliminary data.</text>
</comment>
<sequence>MQVHVTLTRMSSSAEMLKHVLGCTDGDGKLWSSDTNPVEAECRDDLLQEPPLEAWAAVEVWRTTSQSKLLLRQLGTGLTMGYQTFPGLYAQQTVIDEGLQGKVLLRWWESYAKHLGADQYFSSVKELDQAMYNLSFADPGCPDGWCPQGTIRPRCDSSLSPQEIAVMGEHADQCDGGWWYSRACTDRDVCVPVVLGEFDWNLFVWIEVLQDMPVALTWVGWQNEVQLVRRLPDCRFLFYWWKPDVTFLNLDPAPPVQVFFDPELSLQWVTAQLVRWQHLDEFAPEIARFLRDATFTDDDMSFMTSLLAQGASDEEAACAWLKNNTRYLGWIHQSEDDDTLLIALLSASMATCAALVLLLVLTFRGWLSCRDSPSDPATLVGQWTLKWAGPHVQARLDRKQSPADKLAWKCQSRQWLINASPFDIFFDTDSHGLFPGLSLSSYNFARILWRGGVFSVTLRDSSERSWKFRREDQKFQIHYEDWTRMSPSGQSYNDPCVRLPLKSGHLRIARMRSKCILVTWSPPAVSRGVPMTELHHFFKRVIDHPQLAIKEDAVDDFWNFAASFRSPVTAQQDPTQSRSFEPSTVNMYHALPHVIIPEAAVYDASWAEIHSRYGPANVFVSHVWGETAQNSMEALKKLYLWVKSQPRETCPTTFRAWFCTICNNQSRISEELGTEVMESPFYQVLSAPSCTEVGLVSPLLALNRKWCNFEFCLANSLNKPVWMVTSDGVVQAGAVPPKCLKDLADAVLHFHCKDAACSVQEDEKLIDNFVDSMGGYDALDKNLKDVFSGAIQNAHRHTEEAIKLVQHLHKTSYVHL</sequence>
<dbReference type="EMBL" id="CAUJNA010001236">
    <property type="protein sequence ID" value="CAJ1385441.1"/>
    <property type="molecule type" value="Genomic_DNA"/>
</dbReference>
<dbReference type="InterPro" id="IPR007210">
    <property type="entry name" value="ABC_Gly_betaine_transp_sub-bd"/>
</dbReference>
<feature type="domain" description="ABC-type glycine betaine transport system substrate-binding" evidence="1">
    <location>
        <begin position="237"/>
        <end position="323"/>
    </location>
</feature>